<evidence type="ECO:0000313" key="2">
    <source>
        <dbReference type="Proteomes" id="UP001165422"/>
    </source>
</evidence>
<gene>
    <name evidence="1" type="ORF">LN736_06265</name>
</gene>
<proteinExistence type="predicted"/>
<evidence type="ECO:0000313" key="1">
    <source>
        <dbReference type="EMBL" id="MCC9294461.1"/>
    </source>
</evidence>
<dbReference type="Proteomes" id="UP001165422">
    <property type="component" value="Unassembled WGS sequence"/>
</dbReference>
<name>A0ABS8N3S5_9CLOT</name>
<comment type="caution">
    <text evidence="1">The sequence shown here is derived from an EMBL/GenBank/DDBJ whole genome shotgun (WGS) entry which is preliminary data.</text>
</comment>
<keyword evidence="2" id="KW-1185">Reference proteome</keyword>
<dbReference type="RefSeq" id="WP_229981226.1">
    <property type="nucleotide sequence ID" value="NZ_JAJJPB010000005.1"/>
</dbReference>
<reference evidence="1" key="1">
    <citation type="submission" date="2021-11" db="EMBL/GenBank/DDBJ databases">
        <authorList>
            <person name="Qingchun L."/>
            <person name="Dong Z."/>
            <person name="Zongwei Q."/>
            <person name="Jia Z."/>
            <person name="Duotao L."/>
        </authorList>
    </citation>
    <scope>NUCLEOTIDE SEQUENCE</scope>
    <source>
        <strain evidence="1">WLY-B-L2</strain>
    </source>
</reference>
<sequence>MIRKIRFSSTLIKELLSYCNTDTKHFTESGLWEYSPNLLYQIIQNRNNISTQVQDHLNDIFFNKIGLSYDDVMEVYKIIDLKKKMSVKYKQAVAVYKEKEEDSNNE</sequence>
<organism evidence="1 2">
    <name type="scientific">Clostridium aromativorans</name>
    <dbReference type="NCBI Taxonomy" id="2836848"/>
    <lineage>
        <taxon>Bacteria</taxon>
        <taxon>Bacillati</taxon>
        <taxon>Bacillota</taxon>
        <taxon>Clostridia</taxon>
        <taxon>Eubacteriales</taxon>
        <taxon>Clostridiaceae</taxon>
        <taxon>Clostridium</taxon>
    </lineage>
</organism>
<protein>
    <submittedName>
        <fullName evidence="1">Uncharacterized protein</fullName>
    </submittedName>
</protein>
<dbReference type="EMBL" id="JAJJPB010000005">
    <property type="protein sequence ID" value="MCC9294461.1"/>
    <property type="molecule type" value="Genomic_DNA"/>
</dbReference>
<accession>A0ABS8N3S5</accession>